<dbReference type="Proteomes" id="UP001596422">
    <property type="component" value="Unassembled WGS sequence"/>
</dbReference>
<dbReference type="RefSeq" id="WP_379913510.1">
    <property type="nucleotide sequence ID" value="NZ_JBHSWE010000001.1"/>
</dbReference>
<organism evidence="1 2">
    <name type="scientific">Marinobacterium aestuariivivens</name>
    <dbReference type="NCBI Taxonomy" id="1698799"/>
    <lineage>
        <taxon>Bacteria</taxon>
        <taxon>Pseudomonadati</taxon>
        <taxon>Pseudomonadota</taxon>
        <taxon>Gammaproteobacteria</taxon>
        <taxon>Oceanospirillales</taxon>
        <taxon>Oceanospirillaceae</taxon>
        <taxon>Marinobacterium</taxon>
    </lineage>
</organism>
<sequence>MRQALEALLETLADGLHEQEVGGFALLLVKAPWGSWRCLPRVPRYCITGRPANARCSGSATP</sequence>
<gene>
    <name evidence="1" type="ORF">ACFQDL_25250</name>
</gene>
<keyword evidence="2" id="KW-1185">Reference proteome</keyword>
<comment type="caution">
    <text evidence="1">The sequence shown here is derived from an EMBL/GenBank/DDBJ whole genome shotgun (WGS) entry which is preliminary data.</text>
</comment>
<dbReference type="EMBL" id="JBHSWE010000001">
    <property type="protein sequence ID" value="MFC6673024.1"/>
    <property type="molecule type" value="Genomic_DNA"/>
</dbReference>
<accession>A0ABW2A6I3</accession>
<reference evidence="2" key="1">
    <citation type="journal article" date="2019" name="Int. J. Syst. Evol. Microbiol.">
        <title>The Global Catalogue of Microorganisms (GCM) 10K type strain sequencing project: providing services to taxonomists for standard genome sequencing and annotation.</title>
        <authorList>
            <consortium name="The Broad Institute Genomics Platform"/>
            <consortium name="The Broad Institute Genome Sequencing Center for Infectious Disease"/>
            <person name="Wu L."/>
            <person name="Ma J."/>
        </authorList>
    </citation>
    <scope>NUCLEOTIDE SEQUENCE [LARGE SCALE GENOMIC DNA]</scope>
    <source>
        <strain evidence="2">NBRC 111756</strain>
    </source>
</reference>
<evidence type="ECO:0000313" key="1">
    <source>
        <dbReference type="EMBL" id="MFC6673024.1"/>
    </source>
</evidence>
<proteinExistence type="predicted"/>
<protein>
    <submittedName>
        <fullName evidence="1">Uncharacterized protein</fullName>
    </submittedName>
</protein>
<evidence type="ECO:0000313" key="2">
    <source>
        <dbReference type="Proteomes" id="UP001596422"/>
    </source>
</evidence>
<name>A0ABW2A6I3_9GAMM</name>